<keyword evidence="3" id="KW-1185">Reference proteome</keyword>
<feature type="transmembrane region" description="Helical" evidence="1">
    <location>
        <begin position="448"/>
        <end position="467"/>
    </location>
</feature>
<evidence type="ECO:0000256" key="1">
    <source>
        <dbReference type="SAM" id="Phobius"/>
    </source>
</evidence>
<feature type="transmembrane region" description="Helical" evidence="1">
    <location>
        <begin position="423"/>
        <end position="442"/>
    </location>
</feature>
<comment type="caution">
    <text evidence="2">The sequence shown here is derived from an EMBL/GenBank/DDBJ whole genome shotgun (WGS) entry which is preliminary data.</text>
</comment>
<gene>
    <name evidence="2" type="ORF">DK869_03630</name>
</gene>
<feature type="transmembrane region" description="Helical" evidence="1">
    <location>
        <begin position="260"/>
        <end position="283"/>
    </location>
</feature>
<feature type="transmembrane region" description="Helical" evidence="1">
    <location>
        <begin position="218"/>
        <end position="239"/>
    </location>
</feature>
<dbReference type="Proteomes" id="UP000247565">
    <property type="component" value="Unassembled WGS sequence"/>
</dbReference>
<accession>A0A318MWI7</accession>
<evidence type="ECO:0000313" key="2">
    <source>
        <dbReference type="EMBL" id="PXZ00510.1"/>
    </source>
</evidence>
<feature type="transmembrane region" description="Helical" evidence="1">
    <location>
        <begin position="62"/>
        <end position="82"/>
    </location>
</feature>
<organism evidence="2 3">
    <name type="scientific">Commensalibacter melissae</name>
    <dbReference type="NCBI Taxonomy" id="2070537"/>
    <lineage>
        <taxon>Bacteria</taxon>
        <taxon>Pseudomonadati</taxon>
        <taxon>Pseudomonadota</taxon>
        <taxon>Alphaproteobacteria</taxon>
        <taxon>Acetobacterales</taxon>
        <taxon>Acetobacteraceae</taxon>
    </lineage>
</organism>
<dbReference type="RefSeq" id="WP_110438653.1">
    <property type="nucleotide sequence ID" value="NZ_CP046393.1"/>
</dbReference>
<feature type="transmembrane region" description="Helical" evidence="1">
    <location>
        <begin position="163"/>
        <end position="180"/>
    </location>
</feature>
<feature type="transmembrane region" description="Helical" evidence="1">
    <location>
        <begin position="98"/>
        <end position="117"/>
    </location>
</feature>
<keyword evidence="1" id="KW-0812">Transmembrane</keyword>
<keyword evidence="1" id="KW-1133">Transmembrane helix</keyword>
<reference evidence="2 3" key="1">
    <citation type="submission" date="2018-05" db="EMBL/GenBank/DDBJ databases">
        <title>Reference genomes for bee gut microbiota database.</title>
        <authorList>
            <person name="Ellegaard K.M."/>
        </authorList>
    </citation>
    <scope>NUCLEOTIDE SEQUENCE [LARGE SCALE GENOMIC DNA]</scope>
    <source>
        <strain evidence="2 3">ESL0284</strain>
    </source>
</reference>
<evidence type="ECO:0008006" key="4">
    <source>
        <dbReference type="Google" id="ProtNLM"/>
    </source>
</evidence>
<feature type="transmembrane region" description="Helical" evidence="1">
    <location>
        <begin position="6"/>
        <end position="28"/>
    </location>
</feature>
<dbReference type="EMBL" id="QGLT01000002">
    <property type="protein sequence ID" value="PXZ00510.1"/>
    <property type="molecule type" value="Genomic_DNA"/>
</dbReference>
<feature type="transmembrane region" description="Helical" evidence="1">
    <location>
        <begin position="479"/>
        <end position="501"/>
    </location>
</feature>
<feature type="transmembrane region" description="Helical" evidence="1">
    <location>
        <begin position="40"/>
        <end position="56"/>
    </location>
</feature>
<dbReference type="OrthoDB" id="118463at2"/>
<feature type="transmembrane region" description="Helical" evidence="1">
    <location>
        <begin position="187"/>
        <end position="206"/>
    </location>
</feature>
<name>A0A318MWI7_9PROT</name>
<feature type="transmembrane region" description="Helical" evidence="1">
    <location>
        <begin position="384"/>
        <end position="411"/>
    </location>
</feature>
<protein>
    <recommendedName>
        <fullName evidence="4">Glycosyltransferase RgtA/B/C/D-like domain-containing protein</fullName>
    </recommendedName>
</protein>
<keyword evidence="1" id="KW-0472">Membrane</keyword>
<feature type="transmembrane region" description="Helical" evidence="1">
    <location>
        <begin position="334"/>
        <end position="357"/>
    </location>
</feature>
<proteinExistence type="predicted"/>
<evidence type="ECO:0000313" key="3">
    <source>
        <dbReference type="Proteomes" id="UP000247565"/>
    </source>
</evidence>
<feature type="transmembrane region" description="Helical" evidence="1">
    <location>
        <begin position="289"/>
        <end position="322"/>
    </location>
</feature>
<sequence length="636" mass="72763">MFIVSNLLFLMIITVILLFYSYVVGYPFARKVNKYGSFELSFPLGIAILGITALWINNLFNIGTFQAAIIFLFPLGLTFWINKPSIECYKKGFSDKPIIILPLILSFIAVSGVFIKINGSDVGISTPLFDHIKIALVNSIVRDGFPIINPFCIDPSAGELFHYYYLFYLLSANIVVFFHCSGLNADIILAFISAFISIFTCFYLLSKLFSKSINKKKGQYLFCFFLFSGSIVSFVDLLTGYKLFKILSNVHPLESWIVQAAWVPQHLLAASCSVLALFLIGARNLNNKIILFSIIILVGAGFSFSVWVGGLTFAVVSLMIFVEQIVGKKNKKNVLINWLWLVLGSFIIILPIMYNVITVPVRESGFPIRIFIYNSSVYKQFIDFIFFFTGAVILWFPVIIIGLYCLIFEILLKRIKIDPSFRVILFICLASIFVSLFIHSSIYNDDLGWRAILLFVLTGTTIVTFYVNEYCSSFKKVIFIFIALIGIIEPLNFSKMLIFGADYYRPRPSLKELNKITHQTHKQDRLLINIHQNETFEPWGGNLLPPVMVNRKFCFQNISYVKTFGPNWGDKVELMDHAIRQFYNGKANDKDLALIKQFQCNAIIVTRYDPVWSYMPYTDLTSVYSDKNLRIYNFNR</sequence>
<dbReference type="AlphaFoldDB" id="A0A318MWI7"/>